<dbReference type="PANTHER" id="PTHR46124">
    <property type="entry name" value="D-AMINOACYL-TRNA DEACYLASE"/>
    <property type="match status" value="1"/>
</dbReference>
<reference evidence="5 6" key="1">
    <citation type="submission" date="2020-02" db="EMBL/GenBank/DDBJ databases">
        <authorList>
            <person name="Li X.-J."/>
            <person name="Han X.-M."/>
        </authorList>
    </citation>
    <scope>NUCLEOTIDE SEQUENCE [LARGE SCALE GENOMIC DNA]</scope>
    <source>
        <strain evidence="5 6">CCTCC AB 2017055</strain>
    </source>
</reference>
<accession>A0A6L9S3U5</accession>
<dbReference type="Gene3D" id="3.20.20.140">
    <property type="entry name" value="Metal-dependent hydrolases"/>
    <property type="match status" value="1"/>
</dbReference>
<feature type="binding site" evidence="3">
    <location>
        <position position="242"/>
    </location>
    <ligand>
        <name>a divalent metal cation</name>
        <dbReference type="ChEBI" id="CHEBI:60240"/>
        <label>1</label>
    </ligand>
</feature>
<dbReference type="GO" id="GO:0004536">
    <property type="term" value="F:DNA nuclease activity"/>
    <property type="evidence" value="ECO:0007669"/>
    <property type="project" value="InterPro"/>
</dbReference>
<feature type="binding site" evidence="3">
    <location>
        <position position="168"/>
    </location>
    <ligand>
        <name>a divalent metal cation</name>
        <dbReference type="ChEBI" id="CHEBI:60240"/>
        <label>2</label>
    </ligand>
</feature>
<dbReference type="PANTHER" id="PTHR46124:SF2">
    <property type="entry name" value="D-AMINOACYL-TRNA DEACYLASE"/>
    <property type="match status" value="1"/>
</dbReference>
<keyword evidence="1 3" id="KW-0479">Metal-binding</keyword>
<dbReference type="AlphaFoldDB" id="A0A6L9S3U5"/>
<evidence type="ECO:0000256" key="2">
    <source>
        <dbReference type="ARBA" id="ARBA00022801"/>
    </source>
</evidence>
<dbReference type="GO" id="GO:0005829">
    <property type="term" value="C:cytosol"/>
    <property type="evidence" value="ECO:0007669"/>
    <property type="project" value="TreeGrafter"/>
</dbReference>
<dbReference type="InterPro" id="IPR032466">
    <property type="entry name" value="Metal_Hydrolase"/>
</dbReference>
<feature type="binding site" evidence="3">
    <location>
        <position position="192"/>
    </location>
    <ligand>
        <name>a divalent metal cation</name>
        <dbReference type="ChEBI" id="CHEBI:60240"/>
        <label>2</label>
    </ligand>
</feature>
<dbReference type="NCBIfam" id="TIGR00010">
    <property type="entry name" value="YchF/TatD family DNA exonuclease"/>
    <property type="match status" value="1"/>
</dbReference>
<evidence type="ECO:0000256" key="1">
    <source>
        <dbReference type="ARBA" id="ARBA00022723"/>
    </source>
</evidence>
<dbReference type="SUPFAM" id="SSF51556">
    <property type="entry name" value="Metallo-dependent hydrolases"/>
    <property type="match status" value="1"/>
</dbReference>
<dbReference type="GO" id="GO:0046872">
    <property type="term" value="F:metal ion binding"/>
    <property type="evidence" value="ECO:0007669"/>
    <property type="project" value="UniProtKB-KW"/>
</dbReference>
<dbReference type="Pfam" id="PF01026">
    <property type="entry name" value="TatD_DNase"/>
    <property type="match status" value="1"/>
</dbReference>
<dbReference type="InterPro" id="IPR001130">
    <property type="entry name" value="TatD-like"/>
</dbReference>
<dbReference type="EMBL" id="JAAGOA010000003">
    <property type="protein sequence ID" value="NED99510.1"/>
    <property type="molecule type" value="Genomic_DNA"/>
</dbReference>
<keyword evidence="6" id="KW-1185">Reference proteome</keyword>
<comment type="caution">
    <text evidence="5">The sequence shown here is derived from an EMBL/GenBank/DDBJ whole genome shotgun (WGS) entry which is preliminary data.</text>
</comment>
<protein>
    <submittedName>
        <fullName evidence="5">TatD family hydrolase</fullName>
    </submittedName>
</protein>
<dbReference type="RefSeq" id="WP_163733573.1">
    <property type="nucleotide sequence ID" value="NZ_JAAGOA010000003.1"/>
</dbReference>
<dbReference type="FunFam" id="3.20.20.140:FF:000005">
    <property type="entry name" value="TatD family hydrolase"/>
    <property type="match status" value="1"/>
</dbReference>
<dbReference type="CDD" id="cd01310">
    <property type="entry name" value="TatD_DNAse"/>
    <property type="match status" value="1"/>
</dbReference>
<gene>
    <name evidence="5" type="ORF">G1H10_04955</name>
</gene>
<feature type="region of interest" description="Disordered" evidence="4">
    <location>
        <begin position="1"/>
        <end position="34"/>
    </location>
</feature>
<feature type="binding site" evidence="3">
    <location>
        <position position="131"/>
    </location>
    <ligand>
        <name>a divalent metal cation</name>
        <dbReference type="ChEBI" id="CHEBI:60240"/>
        <label>1</label>
    </ligand>
</feature>
<feature type="binding site" evidence="3">
    <location>
        <position position="37"/>
    </location>
    <ligand>
        <name>a divalent metal cation</name>
        <dbReference type="ChEBI" id="CHEBI:60240"/>
        <label>1</label>
    </ligand>
</feature>
<keyword evidence="2 5" id="KW-0378">Hydrolase</keyword>
<evidence type="ECO:0000256" key="3">
    <source>
        <dbReference type="PIRSR" id="PIRSR005902-1"/>
    </source>
</evidence>
<dbReference type="PIRSF" id="PIRSF005902">
    <property type="entry name" value="DNase_TatD"/>
    <property type="match status" value="1"/>
</dbReference>
<dbReference type="InterPro" id="IPR015991">
    <property type="entry name" value="TatD/YcfH-like"/>
</dbReference>
<feature type="binding site" evidence="3">
    <location>
        <position position="35"/>
    </location>
    <ligand>
        <name>a divalent metal cation</name>
        <dbReference type="ChEBI" id="CHEBI:60240"/>
        <label>1</label>
    </ligand>
</feature>
<dbReference type="GO" id="GO:0016788">
    <property type="term" value="F:hydrolase activity, acting on ester bonds"/>
    <property type="evidence" value="ECO:0007669"/>
    <property type="project" value="InterPro"/>
</dbReference>
<organism evidence="5 6">
    <name type="scientific">Phytoactinopolyspora halotolerans</name>
    <dbReference type="NCBI Taxonomy" id="1981512"/>
    <lineage>
        <taxon>Bacteria</taxon>
        <taxon>Bacillati</taxon>
        <taxon>Actinomycetota</taxon>
        <taxon>Actinomycetes</taxon>
        <taxon>Jiangellales</taxon>
        <taxon>Jiangellaceae</taxon>
        <taxon>Phytoactinopolyspora</taxon>
    </lineage>
</organism>
<evidence type="ECO:0000256" key="4">
    <source>
        <dbReference type="SAM" id="MobiDB-lite"/>
    </source>
</evidence>
<sequence>MSRMKRSATGEDGRRRDRSRPPAPEPLPSPVTDAHCHLDIADGEDGDAFPPDDALAAAAKVGVDRVVQVGCDLPGSAWAVDAAQRYPNVVATVALHPNEAPRLAATGTLDDALSEIDRLAGSSDRVRGVGETGLDHFRTTAEGHAAQEESFRAHIEIARRRGLALMIHDRDAHADILRILDEERLPERVIFHCFSGDAAMARHCAERGWFMSFAGTVTFTNAESLRSALREVPAGQVLVETDAPFLTPHPFRGRPNASYLVPLTVRTIADALEQELAETCENLQINTNQAFGTW</sequence>
<evidence type="ECO:0000313" key="5">
    <source>
        <dbReference type="EMBL" id="NED99510.1"/>
    </source>
</evidence>
<name>A0A6L9S3U5_9ACTN</name>
<evidence type="ECO:0000313" key="6">
    <source>
        <dbReference type="Proteomes" id="UP000475214"/>
    </source>
</evidence>
<proteinExistence type="predicted"/>
<dbReference type="Proteomes" id="UP000475214">
    <property type="component" value="Unassembled WGS sequence"/>
</dbReference>